<evidence type="ECO:0000313" key="1">
    <source>
        <dbReference type="EnsemblMetazoa" id="Aqu2.1.09396_001"/>
    </source>
</evidence>
<organism evidence="1">
    <name type="scientific">Amphimedon queenslandica</name>
    <name type="common">Sponge</name>
    <dbReference type="NCBI Taxonomy" id="400682"/>
    <lineage>
        <taxon>Eukaryota</taxon>
        <taxon>Metazoa</taxon>
        <taxon>Porifera</taxon>
        <taxon>Demospongiae</taxon>
        <taxon>Heteroscleromorpha</taxon>
        <taxon>Haplosclerida</taxon>
        <taxon>Niphatidae</taxon>
        <taxon>Amphimedon</taxon>
    </lineage>
</organism>
<dbReference type="AlphaFoldDB" id="A0A1X7T4H1"/>
<reference evidence="1" key="1">
    <citation type="submission" date="2017-05" db="UniProtKB">
        <authorList>
            <consortium name="EnsemblMetazoa"/>
        </authorList>
    </citation>
    <scope>IDENTIFICATION</scope>
</reference>
<protein>
    <submittedName>
        <fullName evidence="1">Uncharacterized protein</fullName>
    </submittedName>
</protein>
<sequence length="66" mass="7767">TLHVLLQELALLTELMFDTNIVHFDIVFCKSSFSFQLPWLLILSWLSLSSSFLKDCRYTCTNFNDF</sequence>
<dbReference type="EnsemblMetazoa" id="Aqu2.1.09396_001">
    <property type="protein sequence ID" value="Aqu2.1.09396_001"/>
    <property type="gene ID" value="Aqu2.1.09396"/>
</dbReference>
<name>A0A1X7T4H1_AMPQE</name>
<dbReference type="InParanoid" id="A0A1X7T4H1"/>
<accession>A0A1X7T4H1</accession>
<proteinExistence type="predicted"/>